<dbReference type="InterPro" id="IPR027417">
    <property type="entry name" value="P-loop_NTPase"/>
</dbReference>
<dbReference type="SUPFAM" id="SSF90123">
    <property type="entry name" value="ABC transporter transmembrane region"/>
    <property type="match status" value="1"/>
</dbReference>
<keyword evidence="12" id="KW-1185">Reference proteome</keyword>
<dbReference type="InterPro" id="IPR050095">
    <property type="entry name" value="ECF_ABC_transporter_ATP-bd"/>
</dbReference>
<dbReference type="SUPFAM" id="SSF52540">
    <property type="entry name" value="P-loop containing nucleoside triphosphate hydrolases"/>
    <property type="match status" value="1"/>
</dbReference>
<dbReference type="InterPro" id="IPR005898">
    <property type="entry name" value="Cyc_pep_transpt_SyrD/YojI"/>
</dbReference>
<dbReference type="PANTHER" id="PTHR43553">
    <property type="entry name" value="HEAVY METAL TRANSPORTER"/>
    <property type="match status" value="1"/>
</dbReference>
<feature type="transmembrane region" description="Helical" evidence="8">
    <location>
        <begin position="154"/>
        <end position="172"/>
    </location>
</feature>
<name>A0ABT3IKB4_9BACT</name>
<feature type="transmembrane region" description="Helical" evidence="8">
    <location>
        <begin position="54"/>
        <end position="71"/>
    </location>
</feature>
<evidence type="ECO:0000256" key="1">
    <source>
        <dbReference type="ARBA" id="ARBA00004651"/>
    </source>
</evidence>
<dbReference type="InterPro" id="IPR003439">
    <property type="entry name" value="ABC_transporter-like_ATP-bd"/>
</dbReference>
<evidence type="ECO:0000256" key="6">
    <source>
        <dbReference type="ARBA" id="ARBA00022989"/>
    </source>
</evidence>
<proteinExistence type="predicted"/>
<dbReference type="NCBIfam" id="TIGR01194">
    <property type="entry name" value="cyc_pep_trnsptr"/>
    <property type="match status" value="1"/>
</dbReference>
<comment type="caution">
    <text evidence="11">The sequence shown here is derived from an EMBL/GenBank/DDBJ whole genome shotgun (WGS) entry which is preliminary data.</text>
</comment>
<feature type="transmembrane region" description="Helical" evidence="8">
    <location>
        <begin position="247"/>
        <end position="266"/>
    </location>
</feature>
<dbReference type="PROSITE" id="PS50893">
    <property type="entry name" value="ABC_TRANSPORTER_2"/>
    <property type="match status" value="1"/>
</dbReference>
<accession>A0ABT3IKB4</accession>
<evidence type="ECO:0000256" key="4">
    <source>
        <dbReference type="ARBA" id="ARBA00022741"/>
    </source>
</evidence>
<dbReference type="InterPro" id="IPR003593">
    <property type="entry name" value="AAA+_ATPase"/>
</dbReference>
<feature type="domain" description="ABC transporter" evidence="9">
    <location>
        <begin position="334"/>
        <end position="551"/>
    </location>
</feature>
<dbReference type="InterPro" id="IPR011527">
    <property type="entry name" value="ABC1_TM_dom"/>
</dbReference>
<protein>
    <submittedName>
        <fullName evidence="11">Cyclic peptide export ABC transporter</fullName>
    </submittedName>
</protein>
<dbReference type="Pfam" id="PF00005">
    <property type="entry name" value="ABC_tran"/>
    <property type="match status" value="1"/>
</dbReference>
<keyword evidence="4" id="KW-0547">Nucleotide-binding</keyword>
<evidence type="ECO:0000256" key="5">
    <source>
        <dbReference type="ARBA" id="ARBA00022840"/>
    </source>
</evidence>
<evidence type="ECO:0000259" key="9">
    <source>
        <dbReference type="PROSITE" id="PS50893"/>
    </source>
</evidence>
<keyword evidence="5" id="KW-0067">ATP-binding</keyword>
<keyword evidence="2" id="KW-0813">Transport</keyword>
<dbReference type="Proteomes" id="UP001207742">
    <property type="component" value="Unassembled WGS sequence"/>
</dbReference>
<dbReference type="InterPro" id="IPR036640">
    <property type="entry name" value="ABC1_TM_sf"/>
</dbReference>
<dbReference type="RefSeq" id="WP_264729942.1">
    <property type="nucleotide sequence ID" value="NZ_JAPDNR010000001.1"/>
</dbReference>
<dbReference type="Gene3D" id="3.40.50.300">
    <property type="entry name" value="P-loop containing nucleotide triphosphate hydrolases"/>
    <property type="match status" value="1"/>
</dbReference>
<evidence type="ECO:0000313" key="12">
    <source>
        <dbReference type="Proteomes" id="UP001207742"/>
    </source>
</evidence>
<dbReference type="SMART" id="SM00382">
    <property type="entry name" value="AAA"/>
    <property type="match status" value="1"/>
</dbReference>
<sequence length="552" mass="62393">MQRVLKLILPLAGKWKLGMNILLGIISGLCNFLFIHLVTRIIGEIATGQYTVISQQYLFIFALIILFFIWTRRTLSYSIIQLSQLLFWSLRKQILSQVLQADYRQLTDRKHKIYAALVHDVNVLTQTSLNIIDFFTASILVFSCLVYLGFISWILFLATLGVGIAGTAIYHLRTRKNLQQFAHARDLENKFLEHFDTILKGFKEIYMEPKKGKAVYEGKILGIADETCRDNTVAFTGFLNNQIVGRVLFYILVTVILLVFSVTLNIGTGKVVSFVFTLLYLLGSLEIMMSLLPTLARAKIAANHLVDLKEELEAARFSNPMAKQYISKAAFDQITVTDLTFHYSEAAGTFGIGPINFNARKGEAVFIYGGNGSGKTTFLHTVLGIHLPTAGEIRLNDALVNEDNYADYKTAFAVVFSDFYLFNELHGVDKVDEEKWTRYLRLFELEGKVTLEGTRFSTTALSAGQRKRLALIAALMEDKPVLVLDEWAADQDPYFRKRFYKEILPALKQEGITIIAITHDDKYYTCADKLYKMDGGKLMAEAVNMHESGFVA</sequence>
<dbReference type="InterPro" id="IPR017871">
    <property type="entry name" value="ABC_transporter-like_CS"/>
</dbReference>
<organism evidence="11 12">
    <name type="scientific">Chitinophaga nivalis</name>
    <dbReference type="NCBI Taxonomy" id="2991709"/>
    <lineage>
        <taxon>Bacteria</taxon>
        <taxon>Pseudomonadati</taxon>
        <taxon>Bacteroidota</taxon>
        <taxon>Chitinophagia</taxon>
        <taxon>Chitinophagales</taxon>
        <taxon>Chitinophagaceae</taxon>
        <taxon>Chitinophaga</taxon>
    </lineage>
</organism>
<evidence type="ECO:0000256" key="7">
    <source>
        <dbReference type="ARBA" id="ARBA00023136"/>
    </source>
</evidence>
<dbReference type="PROSITE" id="PS50929">
    <property type="entry name" value="ABC_TM1F"/>
    <property type="match status" value="1"/>
</dbReference>
<gene>
    <name evidence="11" type="ORF">OL497_10690</name>
</gene>
<keyword evidence="3 8" id="KW-0812">Transmembrane</keyword>
<dbReference type="PROSITE" id="PS00211">
    <property type="entry name" value="ABC_TRANSPORTER_1"/>
    <property type="match status" value="1"/>
</dbReference>
<dbReference type="PANTHER" id="PTHR43553:SF11">
    <property type="entry name" value="ABC TRANSPORTER ATP-BINDING_PERMEASE PROTEIN YOJI"/>
    <property type="match status" value="1"/>
</dbReference>
<evidence type="ECO:0000256" key="2">
    <source>
        <dbReference type="ARBA" id="ARBA00022448"/>
    </source>
</evidence>
<evidence type="ECO:0000256" key="8">
    <source>
        <dbReference type="SAM" id="Phobius"/>
    </source>
</evidence>
<reference evidence="11 12" key="1">
    <citation type="submission" date="2022-10" db="EMBL/GenBank/DDBJ databases">
        <title>Chitinophaga nivalis PC15 sp. nov., isolated from Pyeongchang county, South Korea.</title>
        <authorList>
            <person name="Trinh H.N."/>
        </authorList>
    </citation>
    <scope>NUCLEOTIDE SEQUENCE [LARGE SCALE GENOMIC DNA]</scope>
    <source>
        <strain evidence="11 12">PC14</strain>
    </source>
</reference>
<feature type="transmembrane region" description="Helical" evidence="8">
    <location>
        <begin position="21"/>
        <end position="42"/>
    </location>
</feature>
<keyword evidence="6 8" id="KW-1133">Transmembrane helix</keyword>
<evidence type="ECO:0000313" key="11">
    <source>
        <dbReference type="EMBL" id="MCW3484363.1"/>
    </source>
</evidence>
<dbReference type="Gene3D" id="1.20.1560.10">
    <property type="entry name" value="ABC transporter type 1, transmembrane domain"/>
    <property type="match status" value="1"/>
</dbReference>
<evidence type="ECO:0000259" key="10">
    <source>
        <dbReference type="PROSITE" id="PS50929"/>
    </source>
</evidence>
<keyword evidence="7 8" id="KW-0472">Membrane</keyword>
<evidence type="ECO:0000256" key="3">
    <source>
        <dbReference type="ARBA" id="ARBA00022692"/>
    </source>
</evidence>
<comment type="subcellular location">
    <subcellularLocation>
        <location evidence="1">Cell membrane</location>
        <topology evidence="1">Multi-pass membrane protein</topology>
    </subcellularLocation>
</comment>
<feature type="transmembrane region" description="Helical" evidence="8">
    <location>
        <begin position="272"/>
        <end position="292"/>
    </location>
</feature>
<dbReference type="EMBL" id="JAPDNS010000001">
    <property type="protein sequence ID" value="MCW3484363.1"/>
    <property type="molecule type" value="Genomic_DNA"/>
</dbReference>
<feature type="domain" description="ABC transmembrane type-1" evidence="10">
    <location>
        <begin position="21"/>
        <end position="297"/>
    </location>
</feature>